<proteinExistence type="predicted"/>
<sequence length="43" mass="4640">VADSDSPSPTGGFWGVRTPFAPSRFPFFYGWVIVFAATLGAIF</sequence>
<feature type="non-terminal residue" evidence="2">
    <location>
        <position position="43"/>
    </location>
</feature>
<reference evidence="2" key="1">
    <citation type="submission" date="2018-05" db="EMBL/GenBank/DDBJ databases">
        <authorList>
            <person name="Lanie J.A."/>
            <person name="Ng W.-L."/>
            <person name="Kazmierczak K.M."/>
            <person name="Andrzejewski T.M."/>
            <person name="Davidsen T.M."/>
            <person name="Wayne K.J."/>
            <person name="Tettelin H."/>
            <person name="Glass J.I."/>
            <person name="Rusch D."/>
            <person name="Podicherti R."/>
            <person name="Tsui H.-C.T."/>
            <person name="Winkler M.E."/>
        </authorList>
    </citation>
    <scope>NUCLEOTIDE SEQUENCE</scope>
</reference>
<keyword evidence="1" id="KW-0472">Membrane</keyword>
<gene>
    <name evidence="2" type="ORF">METZ01_LOCUS481438</name>
</gene>
<dbReference type="EMBL" id="UINC01206791">
    <property type="protein sequence ID" value="SVE28584.1"/>
    <property type="molecule type" value="Genomic_DNA"/>
</dbReference>
<name>A0A383C8T4_9ZZZZ</name>
<protein>
    <submittedName>
        <fullName evidence="2">Uncharacterized protein</fullName>
    </submittedName>
</protein>
<feature type="non-terminal residue" evidence="2">
    <location>
        <position position="1"/>
    </location>
</feature>
<organism evidence="2">
    <name type="scientific">marine metagenome</name>
    <dbReference type="NCBI Taxonomy" id="408172"/>
    <lineage>
        <taxon>unclassified sequences</taxon>
        <taxon>metagenomes</taxon>
        <taxon>ecological metagenomes</taxon>
    </lineage>
</organism>
<dbReference type="AlphaFoldDB" id="A0A383C8T4"/>
<evidence type="ECO:0000313" key="2">
    <source>
        <dbReference type="EMBL" id="SVE28584.1"/>
    </source>
</evidence>
<keyword evidence="1" id="KW-1133">Transmembrane helix</keyword>
<accession>A0A383C8T4</accession>
<keyword evidence="1" id="KW-0812">Transmembrane</keyword>
<feature type="transmembrane region" description="Helical" evidence="1">
    <location>
        <begin position="25"/>
        <end position="42"/>
    </location>
</feature>
<evidence type="ECO:0000256" key="1">
    <source>
        <dbReference type="SAM" id="Phobius"/>
    </source>
</evidence>